<gene>
    <name evidence="2" type="ORF">PCOR1329_LOCUS66277</name>
</gene>
<proteinExistence type="predicted"/>
<sequence>MPLEYGVSPSLFSALASVGSPPTAASTARERGAAAHPGAGGRPWAKGDAGGPMRRAIMEQIMMQFREQQRQSQQLMELAATLSAGPPGLQLQTTAAAAPAASALPRALSLPPGRWPEARGGEGRAEWGSVMAACTDGLAKLGIQLENRKGESQREAMRSVPRRVRSSAMKQAFRDESLTGNNCLVEDEATVLGCDAIGTKPANPRVANERPQMPPVKSTHVEAPKEKTRQKDATKNEGEQRGKDDPPATSRAEDLTQEETPEEPGPTSDVLPEDRDQSGAAIAEDACSSAAPATASVAGPAPAAGAPPPAPPAAPAGEGGAAPAPCPMRRSTGSCRPCLFAGRGCRNGDLCPFCHACQPGERGRASGPREKHFSWRCLRKATVAARARARG</sequence>
<feature type="compositionally biased region" description="Low complexity" evidence="1">
    <location>
        <begin position="279"/>
        <end position="304"/>
    </location>
</feature>
<reference evidence="2" key="1">
    <citation type="submission" date="2023-10" db="EMBL/GenBank/DDBJ databases">
        <authorList>
            <person name="Chen Y."/>
            <person name="Shah S."/>
            <person name="Dougan E. K."/>
            <person name="Thang M."/>
            <person name="Chan C."/>
        </authorList>
    </citation>
    <scope>NUCLEOTIDE SEQUENCE [LARGE SCALE GENOMIC DNA]</scope>
</reference>
<feature type="region of interest" description="Disordered" evidence="1">
    <location>
        <begin position="17"/>
        <end position="51"/>
    </location>
</feature>
<comment type="caution">
    <text evidence="2">The sequence shown here is derived from an EMBL/GenBank/DDBJ whole genome shotgun (WGS) entry which is preliminary data.</text>
</comment>
<evidence type="ECO:0008006" key="4">
    <source>
        <dbReference type="Google" id="ProtNLM"/>
    </source>
</evidence>
<feature type="region of interest" description="Disordered" evidence="1">
    <location>
        <begin position="149"/>
        <end position="173"/>
    </location>
</feature>
<evidence type="ECO:0000256" key="1">
    <source>
        <dbReference type="SAM" id="MobiDB-lite"/>
    </source>
</evidence>
<evidence type="ECO:0000313" key="3">
    <source>
        <dbReference type="Proteomes" id="UP001189429"/>
    </source>
</evidence>
<evidence type="ECO:0000313" key="2">
    <source>
        <dbReference type="EMBL" id="CAK0884298.1"/>
    </source>
</evidence>
<organism evidence="2 3">
    <name type="scientific">Prorocentrum cordatum</name>
    <dbReference type="NCBI Taxonomy" id="2364126"/>
    <lineage>
        <taxon>Eukaryota</taxon>
        <taxon>Sar</taxon>
        <taxon>Alveolata</taxon>
        <taxon>Dinophyceae</taxon>
        <taxon>Prorocentrales</taxon>
        <taxon>Prorocentraceae</taxon>
        <taxon>Prorocentrum</taxon>
    </lineage>
</organism>
<feature type="compositionally biased region" description="Basic and acidic residues" evidence="1">
    <location>
        <begin position="219"/>
        <end position="254"/>
    </location>
</feature>
<dbReference type="Proteomes" id="UP001189429">
    <property type="component" value="Unassembled WGS sequence"/>
</dbReference>
<dbReference type="EMBL" id="CAUYUJ010018527">
    <property type="protein sequence ID" value="CAK0884298.1"/>
    <property type="molecule type" value="Genomic_DNA"/>
</dbReference>
<feature type="region of interest" description="Disordered" evidence="1">
    <location>
        <begin position="199"/>
        <end position="328"/>
    </location>
</feature>
<protein>
    <recommendedName>
        <fullName evidence="4">C3H1-type domain-containing protein</fullName>
    </recommendedName>
</protein>
<accession>A0ABN9WD98</accession>
<name>A0ABN9WD98_9DINO</name>
<keyword evidence="3" id="KW-1185">Reference proteome</keyword>
<feature type="compositionally biased region" description="Pro residues" evidence="1">
    <location>
        <begin position="305"/>
        <end position="314"/>
    </location>
</feature>